<dbReference type="PRINTS" id="PR01790">
    <property type="entry name" value="SMP30FAMILY"/>
</dbReference>
<dbReference type="Proteomes" id="UP001162162">
    <property type="component" value="Unassembled WGS sequence"/>
</dbReference>
<keyword evidence="2" id="KW-0862">Zinc</keyword>
<dbReference type="PANTHER" id="PTHR10907:SF66">
    <property type="entry name" value="MIP34848P1-RELATED"/>
    <property type="match status" value="1"/>
</dbReference>
<dbReference type="PANTHER" id="PTHR10907">
    <property type="entry name" value="REGUCALCIN"/>
    <property type="match status" value="1"/>
</dbReference>
<keyword evidence="5" id="KW-1185">Reference proteome</keyword>
<gene>
    <name evidence="4" type="ORF">NQ318_012363</name>
</gene>
<dbReference type="Pfam" id="PF08450">
    <property type="entry name" value="SGL"/>
    <property type="match status" value="1"/>
</dbReference>
<evidence type="ECO:0000256" key="1">
    <source>
        <dbReference type="ARBA" id="ARBA00008853"/>
    </source>
</evidence>
<evidence type="ECO:0000259" key="3">
    <source>
        <dbReference type="Pfam" id="PF08450"/>
    </source>
</evidence>
<dbReference type="SUPFAM" id="SSF63829">
    <property type="entry name" value="Calcium-dependent phosphotriesterase"/>
    <property type="match status" value="1"/>
</dbReference>
<dbReference type="InterPro" id="IPR013658">
    <property type="entry name" value="SGL"/>
</dbReference>
<proteinExistence type="inferred from homology"/>
<dbReference type="Gene3D" id="2.120.10.30">
    <property type="entry name" value="TolB, C-terminal domain"/>
    <property type="match status" value="1"/>
</dbReference>
<comment type="cofactor">
    <cofactor evidence="2">
        <name>Zn(2+)</name>
        <dbReference type="ChEBI" id="CHEBI:29105"/>
    </cofactor>
    <text evidence="2">Binds 1 divalent metal cation per subunit.</text>
</comment>
<accession>A0AAV8XKD3</accession>
<evidence type="ECO:0000313" key="4">
    <source>
        <dbReference type="EMBL" id="KAJ8939123.1"/>
    </source>
</evidence>
<reference evidence="4" key="1">
    <citation type="journal article" date="2023" name="Insect Mol. Biol.">
        <title>Genome sequencing provides insights into the evolution of gene families encoding plant cell wall-degrading enzymes in longhorned beetles.</title>
        <authorList>
            <person name="Shin N.R."/>
            <person name="Okamura Y."/>
            <person name="Kirsch R."/>
            <person name="Pauchet Y."/>
        </authorList>
    </citation>
    <scope>NUCLEOTIDE SEQUENCE</scope>
    <source>
        <strain evidence="4">AMC_N1</strain>
    </source>
</reference>
<comment type="similarity">
    <text evidence="1">Belongs to the SMP-30/CGR1 family.</text>
</comment>
<dbReference type="GO" id="GO:0004341">
    <property type="term" value="F:gluconolactonase activity"/>
    <property type="evidence" value="ECO:0007669"/>
    <property type="project" value="TreeGrafter"/>
</dbReference>
<protein>
    <recommendedName>
        <fullName evidence="3">SMP-30/Gluconolactonase/LRE-like region domain-containing protein</fullName>
    </recommendedName>
</protein>
<evidence type="ECO:0000313" key="5">
    <source>
        <dbReference type="Proteomes" id="UP001162162"/>
    </source>
</evidence>
<dbReference type="InterPro" id="IPR005511">
    <property type="entry name" value="SMP-30"/>
</dbReference>
<dbReference type="EMBL" id="JAPWTK010000507">
    <property type="protein sequence ID" value="KAJ8939123.1"/>
    <property type="molecule type" value="Genomic_DNA"/>
</dbReference>
<feature type="binding site" evidence="2">
    <location>
        <position position="71"/>
    </location>
    <ligand>
        <name>a divalent metal cation</name>
        <dbReference type="ChEBI" id="CHEBI:60240"/>
    </ligand>
</feature>
<comment type="caution">
    <text evidence="4">The sequence shown here is derived from an EMBL/GenBank/DDBJ whole genome shotgun (WGS) entry which is preliminary data.</text>
</comment>
<name>A0AAV8XKD3_9CUCU</name>
<dbReference type="AlphaFoldDB" id="A0AAV8XKD3"/>
<sequence length="254" mass="29055">MHGRATFKGLNKYGTCFASQSPRPPTRWPNRGHLEYGISIHGRLEDGRYRISFFSLSPEIKAISPSIQHGEGPFWDVENNELCYVDTFTATIYRWSYDTNTITSLRLDKRDSVGVIIGVKDKPNEFIVGADRHIYKIIWKNDTNNEIQLKMLLMMEPSKPHNQFNDGKVDGKGRLWIGTLTRNEDLSVESNGGSLYMITGNDSLHFYEKITHTSISNGLAWSGDSKFMYYIDSKKRTVISYAFDETEGNLGKYK</sequence>
<feature type="domain" description="SMP-30/Gluconolactonase/LRE-like region" evidence="3">
    <location>
        <begin position="70"/>
        <end position="252"/>
    </location>
</feature>
<evidence type="ECO:0000256" key="2">
    <source>
        <dbReference type="PIRSR" id="PIRSR605511-2"/>
    </source>
</evidence>
<feature type="binding site" evidence="2">
    <location>
        <position position="217"/>
    </location>
    <ligand>
        <name>a divalent metal cation</name>
        <dbReference type="ChEBI" id="CHEBI:60240"/>
    </ligand>
</feature>
<dbReference type="InterPro" id="IPR011042">
    <property type="entry name" value="6-blade_b-propeller_TolB-like"/>
</dbReference>
<organism evidence="4 5">
    <name type="scientific">Aromia moschata</name>
    <dbReference type="NCBI Taxonomy" id="1265417"/>
    <lineage>
        <taxon>Eukaryota</taxon>
        <taxon>Metazoa</taxon>
        <taxon>Ecdysozoa</taxon>
        <taxon>Arthropoda</taxon>
        <taxon>Hexapoda</taxon>
        <taxon>Insecta</taxon>
        <taxon>Pterygota</taxon>
        <taxon>Neoptera</taxon>
        <taxon>Endopterygota</taxon>
        <taxon>Coleoptera</taxon>
        <taxon>Polyphaga</taxon>
        <taxon>Cucujiformia</taxon>
        <taxon>Chrysomeloidea</taxon>
        <taxon>Cerambycidae</taxon>
        <taxon>Cerambycinae</taxon>
        <taxon>Callichromatini</taxon>
        <taxon>Aromia</taxon>
    </lineage>
</organism>
<dbReference type="GO" id="GO:0005509">
    <property type="term" value="F:calcium ion binding"/>
    <property type="evidence" value="ECO:0007669"/>
    <property type="project" value="TreeGrafter"/>
</dbReference>
<feature type="binding site" evidence="2">
    <location>
        <position position="165"/>
    </location>
    <ligand>
        <name>substrate</name>
    </ligand>
</feature>
<keyword evidence="2" id="KW-0479">Metal-binding</keyword>
<dbReference type="GO" id="GO:0019853">
    <property type="term" value="P:L-ascorbic acid biosynthetic process"/>
    <property type="evidence" value="ECO:0007669"/>
    <property type="project" value="TreeGrafter"/>
</dbReference>